<dbReference type="AlphaFoldDB" id="A0A8D1FP58"/>
<dbReference type="GO" id="GO:0005739">
    <property type="term" value="C:mitochondrion"/>
    <property type="evidence" value="ECO:0007669"/>
    <property type="project" value="UniProtKB-SubCell"/>
</dbReference>
<dbReference type="InterPro" id="IPR003016">
    <property type="entry name" value="2-oxoA_DH_lipoyl-BS"/>
</dbReference>
<dbReference type="PANTHER" id="PTHR11715">
    <property type="entry name" value="GLYCINE CLEAVAGE SYSTEM H PROTEIN"/>
    <property type="match status" value="1"/>
</dbReference>
<comment type="subcellular location">
    <subcellularLocation>
        <location evidence="1 8">Mitochondrion</location>
    </subcellularLocation>
</comment>
<dbReference type="HAMAP" id="MF_00272">
    <property type="entry name" value="GcvH"/>
    <property type="match status" value="1"/>
</dbReference>
<feature type="domain" description="Lipoyl-binding" evidence="9">
    <location>
        <begin position="65"/>
        <end position="147"/>
    </location>
</feature>
<comment type="function">
    <text evidence="8">The H protein shuttles the methylamine group of glycine from the P protein to the T protein.</text>
</comment>
<name>A0A8D1FP58_PIG</name>
<proteinExistence type="inferred from homology"/>
<dbReference type="CDD" id="cd06848">
    <property type="entry name" value="GCS_H"/>
    <property type="match status" value="1"/>
</dbReference>
<evidence type="ECO:0000256" key="4">
    <source>
        <dbReference type="ARBA" id="ARBA00022946"/>
    </source>
</evidence>
<keyword evidence="5 8" id="KW-0496">Mitochondrion</keyword>
<dbReference type="NCBIfam" id="TIGR00527">
    <property type="entry name" value="gcvH"/>
    <property type="match status" value="1"/>
</dbReference>
<evidence type="ECO:0000256" key="2">
    <source>
        <dbReference type="ARBA" id="ARBA00009249"/>
    </source>
</evidence>
<dbReference type="Pfam" id="PF01597">
    <property type="entry name" value="GCV_H"/>
    <property type="match status" value="1"/>
</dbReference>
<dbReference type="PROSITE" id="PS50968">
    <property type="entry name" value="BIOTINYL_LIPOYL"/>
    <property type="match status" value="1"/>
</dbReference>
<comment type="similarity">
    <text evidence="2 8">Belongs to the GcvH family.</text>
</comment>
<evidence type="ECO:0000256" key="6">
    <source>
        <dbReference type="ARBA" id="ARBA00046240"/>
    </source>
</evidence>
<feature type="modified residue" description="N6-lipoyllysine" evidence="7">
    <location>
        <position position="106"/>
    </location>
</feature>
<comment type="function">
    <text evidence="6">The glycine cleavage system catalyzes the degradation of glycine. The H protein (GCSH) shuttles the methylamine group of glycine from the P protein (GLDC) to the T protein (GCST). Has a pivotal role in the lipoylation of enzymes involved in cellular energetics such as the mitochondrial dihydrolipoyllysine-residue acetyltransferase component of pyruvate dehydrogenase complex (DLAT), and the mitochondrial dihydrolipoyllysine-residue succinyltransferase component of 2-oxoglutarate dehydrogenase complex (DLST).</text>
</comment>
<keyword evidence="4 8" id="KW-0809">Transit peptide</keyword>
<keyword evidence="3 7" id="KW-0450">Lipoyl</keyword>
<evidence type="ECO:0000256" key="8">
    <source>
        <dbReference type="RuleBase" id="RU364055"/>
    </source>
</evidence>
<dbReference type="NCBIfam" id="NF002270">
    <property type="entry name" value="PRK01202.1"/>
    <property type="match status" value="1"/>
</dbReference>
<dbReference type="InterPro" id="IPR000089">
    <property type="entry name" value="Biotin_lipoyl"/>
</dbReference>
<dbReference type="FunFam" id="2.40.50.100:FF:000045">
    <property type="entry name" value="Glycine cleavage system H protein"/>
    <property type="match status" value="1"/>
</dbReference>
<comment type="cofactor">
    <cofactor evidence="8">
        <name>(R)-lipoate</name>
        <dbReference type="ChEBI" id="CHEBI:83088"/>
    </cofactor>
    <text evidence="8">Binds 1 lipoyl cofactor covalently.</text>
</comment>
<evidence type="ECO:0000313" key="11">
    <source>
        <dbReference type="Proteomes" id="UP000694722"/>
    </source>
</evidence>
<dbReference type="GO" id="GO:0005960">
    <property type="term" value="C:glycine cleavage complex"/>
    <property type="evidence" value="ECO:0007669"/>
    <property type="project" value="UniProtKB-UniRule"/>
</dbReference>
<dbReference type="InterPro" id="IPR011053">
    <property type="entry name" value="Single_hybrid_motif"/>
</dbReference>
<dbReference type="Gene3D" id="2.40.50.100">
    <property type="match status" value="1"/>
</dbReference>
<evidence type="ECO:0000256" key="3">
    <source>
        <dbReference type="ARBA" id="ARBA00022823"/>
    </source>
</evidence>
<dbReference type="Ensembl" id="ENSSSCT00040091734.1">
    <property type="protein sequence ID" value="ENSSSCP00040040470.1"/>
    <property type="gene ID" value="ENSSSCG00040067094.1"/>
</dbReference>
<evidence type="ECO:0000256" key="1">
    <source>
        <dbReference type="ARBA" id="ARBA00004173"/>
    </source>
</evidence>
<dbReference type="InterPro" id="IPR033753">
    <property type="entry name" value="GCV_H/Fam206"/>
</dbReference>
<evidence type="ECO:0000256" key="7">
    <source>
        <dbReference type="PIRSR" id="PIRSR617453-50"/>
    </source>
</evidence>
<organism evidence="10 11">
    <name type="scientific">Sus scrofa</name>
    <name type="common">Pig</name>
    <dbReference type="NCBI Taxonomy" id="9823"/>
    <lineage>
        <taxon>Eukaryota</taxon>
        <taxon>Metazoa</taxon>
        <taxon>Chordata</taxon>
        <taxon>Craniata</taxon>
        <taxon>Vertebrata</taxon>
        <taxon>Euteleostomi</taxon>
        <taxon>Mammalia</taxon>
        <taxon>Eutheria</taxon>
        <taxon>Laurasiatheria</taxon>
        <taxon>Artiodactyla</taxon>
        <taxon>Suina</taxon>
        <taxon>Suidae</taxon>
        <taxon>Sus</taxon>
    </lineage>
</organism>
<dbReference type="GO" id="GO:0019464">
    <property type="term" value="P:glycine decarboxylation via glycine cleavage system"/>
    <property type="evidence" value="ECO:0007669"/>
    <property type="project" value="UniProtKB-UniRule"/>
</dbReference>
<dbReference type="Proteomes" id="UP000694722">
    <property type="component" value="Unplaced"/>
</dbReference>
<comment type="subunit">
    <text evidence="8">The glycine cleavage system is composed of four proteins: P, T, L and H.</text>
</comment>
<dbReference type="InterPro" id="IPR002930">
    <property type="entry name" value="GCV_H"/>
</dbReference>
<reference evidence="10" key="1">
    <citation type="submission" date="2025-08" db="UniProtKB">
        <authorList>
            <consortium name="Ensembl"/>
        </authorList>
    </citation>
    <scope>IDENTIFICATION</scope>
</reference>
<evidence type="ECO:0000256" key="5">
    <source>
        <dbReference type="ARBA" id="ARBA00023128"/>
    </source>
</evidence>
<evidence type="ECO:0000313" key="10">
    <source>
        <dbReference type="Ensembl" id="ENSSSCP00040040470.1"/>
    </source>
</evidence>
<dbReference type="InterPro" id="IPR017453">
    <property type="entry name" value="GCV_H_sub"/>
</dbReference>
<protein>
    <recommendedName>
        <fullName evidence="8">Glycine cleavage system H protein</fullName>
    </recommendedName>
</protein>
<dbReference type="SUPFAM" id="SSF51230">
    <property type="entry name" value="Single hybrid motif"/>
    <property type="match status" value="1"/>
</dbReference>
<dbReference type="PROSITE" id="PS00189">
    <property type="entry name" value="LIPOYL"/>
    <property type="match status" value="1"/>
</dbReference>
<accession>A0A8D1FP58</accession>
<dbReference type="PANTHER" id="PTHR11715:SF42">
    <property type="entry name" value="GLYCINE CLEAVAGE SYSTEM H PROTEIN, MITOCHONDRIAL"/>
    <property type="match status" value="1"/>
</dbReference>
<evidence type="ECO:0000259" key="9">
    <source>
        <dbReference type="PROSITE" id="PS50968"/>
    </source>
</evidence>
<sequence length="156" mass="16930">MALEHLWAAVFNLRNVSEPAAPCLLQPSGLQGWGGAVRLLLTSPAVLSVRKFTDKHEWVTTENGIGTVGISNLAQEVLGDVVYCSLPEVGTKLNKQEEFGALESVKAASELYSPLSGEVTAINEALEENPGLVNKSCYEDGWLIKMTLSNLQNWMN</sequence>